<evidence type="ECO:0000313" key="2">
    <source>
        <dbReference type="Proteomes" id="UP000829925"/>
    </source>
</evidence>
<organism evidence="1 2">
    <name type="scientific">Hymenobacter aerilatus</name>
    <dbReference type="NCBI Taxonomy" id="2932251"/>
    <lineage>
        <taxon>Bacteria</taxon>
        <taxon>Pseudomonadati</taxon>
        <taxon>Bacteroidota</taxon>
        <taxon>Cytophagia</taxon>
        <taxon>Cytophagales</taxon>
        <taxon>Hymenobacteraceae</taxon>
        <taxon>Hymenobacter</taxon>
    </lineage>
</organism>
<dbReference type="KEGG" id="haei:MUN82_06840"/>
<dbReference type="AlphaFoldDB" id="A0A8T9T1F6"/>
<evidence type="ECO:0000313" key="1">
    <source>
        <dbReference type="EMBL" id="UOR06813.1"/>
    </source>
</evidence>
<protein>
    <submittedName>
        <fullName evidence="1">Mut7-C RNAse domain-containing protein</fullName>
    </submittedName>
</protein>
<dbReference type="EMBL" id="CP095053">
    <property type="protein sequence ID" value="UOR06813.1"/>
    <property type="molecule type" value="Genomic_DNA"/>
</dbReference>
<reference evidence="1 2" key="1">
    <citation type="submission" date="2022-04" db="EMBL/GenBank/DDBJ databases">
        <title>Hymenobacter sp. isolated from the air.</title>
        <authorList>
            <person name="Won M."/>
            <person name="Lee C.-M."/>
            <person name="Woen H.-Y."/>
            <person name="Kwon S.-W."/>
        </authorList>
    </citation>
    <scope>NUCLEOTIDE SEQUENCE [LARGE SCALE GENOMIC DNA]</scope>
    <source>
        <strain evidence="2">5413 J-13</strain>
    </source>
</reference>
<proteinExistence type="predicted"/>
<keyword evidence="2" id="KW-1185">Reference proteome</keyword>
<dbReference type="RefSeq" id="WP_245096093.1">
    <property type="nucleotide sequence ID" value="NZ_CP095053.1"/>
</dbReference>
<sequence>MLVPAARYLTYAEAVVLYNELLQADIVALVKAHGPPSLPYGEGMYYQLLIEEELVEAAQPLLDDFEQARNAPKLPRCPRCGSLAVAPAERVAWWRRLLYAGTTPMQCTTCQRVFAG</sequence>
<name>A0A8T9T1F6_9BACT</name>
<accession>A0A8T9T1F6</accession>
<gene>
    <name evidence="1" type="ORF">MUN82_06840</name>
</gene>
<dbReference type="Proteomes" id="UP000829925">
    <property type="component" value="Chromosome"/>
</dbReference>